<sequence>MGIDQINANSNYKRGKEQIRKKWQDLQAAAKKKDQQRKKEIQMTGGGSSPKDLTQTEQKIIAIMPQSLIEGISGGIDTHTSKSERTSRNLETLGNSKSTKTSTETVMTVGTAKSDGKEVTQLSLLGKAKAMTVEIQHFLQEYRPSKLLPKVGDIFNDYVDTTKCITEDERDDLTSFLSSFKEINFSVLDVPTMVHDTISFIVHHSDKTVAKEVDNGLIAIGLAAEPTEEATCRNQSAEESRIKDDHYRSPNKRKKERNDTEKGNETTNSCKLVKIEEQKLLLKKRKIEILERILLIEEEKLNIIKQQHNETNIANATNIAMELLTQNI</sequence>
<gene>
    <name evidence="2" type="ORF">MEDL_34147</name>
</gene>
<dbReference type="PANTHER" id="PTHR23098">
    <property type="entry name" value="AGAP001331-PA-RELATED"/>
    <property type="match status" value="1"/>
</dbReference>
<feature type="compositionally biased region" description="Polar residues" evidence="1">
    <location>
        <begin position="1"/>
        <end position="12"/>
    </location>
</feature>
<feature type="compositionally biased region" description="Polar residues" evidence="1">
    <location>
        <begin position="89"/>
        <end position="102"/>
    </location>
</feature>
<dbReference type="OrthoDB" id="10419210at2759"/>
<keyword evidence="3" id="KW-1185">Reference proteome</keyword>
<evidence type="ECO:0000256" key="1">
    <source>
        <dbReference type="SAM" id="MobiDB-lite"/>
    </source>
</evidence>
<feature type="compositionally biased region" description="Basic and acidic residues" evidence="1">
    <location>
        <begin position="79"/>
        <end position="88"/>
    </location>
</feature>
<organism evidence="2 3">
    <name type="scientific">Mytilus edulis</name>
    <name type="common">Blue mussel</name>
    <dbReference type="NCBI Taxonomy" id="6550"/>
    <lineage>
        <taxon>Eukaryota</taxon>
        <taxon>Metazoa</taxon>
        <taxon>Spiralia</taxon>
        <taxon>Lophotrochozoa</taxon>
        <taxon>Mollusca</taxon>
        <taxon>Bivalvia</taxon>
        <taxon>Autobranchia</taxon>
        <taxon>Pteriomorphia</taxon>
        <taxon>Mytilida</taxon>
        <taxon>Mytiloidea</taxon>
        <taxon>Mytilidae</taxon>
        <taxon>Mytilinae</taxon>
        <taxon>Mytilus</taxon>
    </lineage>
</organism>
<proteinExistence type="predicted"/>
<dbReference type="EMBL" id="CAJPWZ010001666">
    <property type="protein sequence ID" value="CAG2220586.1"/>
    <property type="molecule type" value="Genomic_DNA"/>
</dbReference>
<protein>
    <submittedName>
        <fullName evidence="2">Uncharacterized protein</fullName>
    </submittedName>
</protein>
<dbReference type="PANTHER" id="PTHR23098:SF23">
    <property type="entry name" value="MYB-RELATED TRANSCRIPTION FACTOR, PARTNER OF PROFILIN-LIKE ISOFORM X2-RELATED"/>
    <property type="match status" value="1"/>
</dbReference>
<evidence type="ECO:0000313" key="3">
    <source>
        <dbReference type="Proteomes" id="UP000683360"/>
    </source>
</evidence>
<reference evidence="2" key="1">
    <citation type="submission" date="2021-03" db="EMBL/GenBank/DDBJ databases">
        <authorList>
            <person name="Bekaert M."/>
        </authorList>
    </citation>
    <scope>NUCLEOTIDE SEQUENCE</scope>
</reference>
<evidence type="ECO:0000313" key="2">
    <source>
        <dbReference type="EMBL" id="CAG2220586.1"/>
    </source>
</evidence>
<feature type="compositionally biased region" description="Basic and acidic residues" evidence="1">
    <location>
        <begin position="236"/>
        <end position="248"/>
    </location>
</feature>
<feature type="compositionally biased region" description="Basic and acidic residues" evidence="1">
    <location>
        <begin position="31"/>
        <end position="41"/>
    </location>
</feature>
<feature type="region of interest" description="Disordered" evidence="1">
    <location>
        <begin position="76"/>
        <end position="102"/>
    </location>
</feature>
<feature type="region of interest" description="Disordered" evidence="1">
    <location>
        <begin position="229"/>
        <end position="266"/>
    </location>
</feature>
<accession>A0A8S3SV81</accession>
<feature type="region of interest" description="Disordered" evidence="1">
    <location>
        <begin position="1"/>
        <end position="54"/>
    </location>
</feature>
<name>A0A8S3SV81_MYTED</name>
<feature type="compositionally biased region" description="Basic and acidic residues" evidence="1">
    <location>
        <begin position="14"/>
        <end position="24"/>
    </location>
</feature>
<comment type="caution">
    <text evidence="2">The sequence shown here is derived from an EMBL/GenBank/DDBJ whole genome shotgun (WGS) entry which is preliminary data.</text>
</comment>
<dbReference type="Proteomes" id="UP000683360">
    <property type="component" value="Unassembled WGS sequence"/>
</dbReference>
<dbReference type="GO" id="GO:0005634">
    <property type="term" value="C:nucleus"/>
    <property type="evidence" value="ECO:0007669"/>
    <property type="project" value="TreeGrafter"/>
</dbReference>
<dbReference type="AlphaFoldDB" id="A0A8S3SV81"/>